<feature type="transmembrane region" description="Helical" evidence="1">
    <location>
        <begin position="183"/>
        <end position="207"/>
    </location>
</feature>
<protein>
    <submittedName>
        <fullName evidence="2">Uncharacterized protein</fullName>
    </submittedName>
</protein>
<feature type="transmembrane region" description="Helical" evidence="1">
    <location>
        <begin position="103"/>
        <end position="122"/>
    </location>
</feature>
<sequence length="387" mass="44470">MEIIENLKKLGQNWRYLALVIWLLVGVAAIQFPNVIVSRIGILIFLPFLVFLMFLFFLSLLSKKDINEYPPWKVALFLIISLPIMLLISIILIILFAISIISYFFFTSWFIMFGSYLVGNKVDTKLRKTKFKSFLRFLIFFGGTIGSLVLLYFFIVGPSLIDLSDIVGPSLVDNFDRLRVPPYFYGVYVIVGIVIIGLAIICLIYMFRKHFNGWFGIFAPLASIYTLFLVLKIYLGLDAGETATVSSIWTDIGLIAVDLLILLYALSTLMGSQAELLSKRFKRFGIDTVIIWLILSKVSYEFIHYFPYEVFEGINFLWLSELAEWDNVFINTWKNILVLGFFILLLAFLGMYEIIKYAKDKKKVKEEIDSNGDFTSPELDIEEPSSV</sequence>
<feature type="transmembrane region" description="Helical" evidence="1">
    <location>
        <begin position="336"/>
        <end position="355"/>
    </location>
</feature>
<feature type="transmembrane region" description="Helical" evidence="1">
    <location>
        <begin position="42"/>
        <end position="62"/>
    </location>
</feature>
<feature type="transmembrane region" description="Helical" evidence="1">
    <location>
        <begin position="247"/>
        <end position="272"/>
    </location>
</feature>
<organism evidence="2">
    <name type="scientific">marine sediment metagenome</name>
    <dbReference type="NCBI Taxonomy" id="412755"/>
    <lineage>
        <taxon>unclassified sequences</taxon>
        <taxon>metagenomes</taxon>
        <taxon>ecological metagenomes</taxon>
    </lineage>
</organism>
<comment type="caution">
    <text evidence="2">The sequence shown here is derived from an EMBL/GenBank/DDBJ whole genome shotgun (WGS) entry which is preliminary data.</text>
</comment>
<evidence type="ECO:0000256" key="1">
    <source>
        <dbReference type="SAM" id="Phobius"/>
    </source>
</evidence>
<dbReference type="EMBL" id="LAZR01005031">
    <property type="protein sequence ID" value="KKN03447.1"/>
    <property type="molecule type" value="Genomic_DNA"/>
</dbReference>
<gene>
    <name evidence="2" type="ORF">LCGC14_1107530</name>
</gene>
<accession>A0A0F9MVK8</accession>
<feature type="transmembrane region" description="Helical" evidence="1">
    <location>
        <begin position="284"/>
        <end position="303"/>
    </location>
</feature>
<name>A0A0F9MVK8_9ZZZZ</name>
<feature type="transmembrane region" description="Helical" evidence="1">
    <location>
        <begin position="214"/>
        <end position="235"/>
    </location>
</feature>
<feature type="transmembrane region" description="Helical" evidence="1">
    <location>
        <begin position="134"/>
        <end position="155"/>
    </location>
</feature>
<evidence type="ECO:0000313" key="2">
    <source>
        <dbReference type="EMBL" id="KKN03447.1"/>
    </source>
</evidence>
<keyword evidence="1" id="KW-0472">Membrane</keyword>
<proteinExistence type="predicted"/>
<reference evidence="2" key="1">
    <citation type="journal article" date="2015" name="Nature">
        <title>Complex archaea that bridge the gap between prokaryotes and eukaryotes.</title>
        <authorList>
            <person name="Spang A."/>
            <person name="Saw J.H."/>
            <person name="Jorgensen S.L."/>
            <person name="Zaremba-Niedzwiedzka K."/>
            <person name="Martijn J."/>
            <person name="Lind A.E."/>
            <person name="van Eijk R."/>
            <person name="Schleper C."/>
            <person name="Guy L."/>
            <person name="Ettema T.J."/>
        </authorList>
    </citation>
    <scope>NUCLEOTIDE SEQUENCE</scope>
</reference>
<feature type="transmembrane region" description="Helical" evidence="1">
    <location>
        <begin position="16"/>
        <end position="36"/>
    </location>
</feature>
<feature type="transmembrane region" description="Helical" evidence="1">
    <location>
        <begin position="74"/>
        <end position="97"/>
    </location>
</feature>
<dbReference type="AlphaFoldDB" id="A0A0F9MVK8"/>
<keyword evidence="1" id="KW-0812">Transmembrane</keyword>
<keyword evidence="1" id="KW-1133">Transmembrane helix</keyword>